<evidence type="ECO:0000313" key="1">
    <source>
        <dbReference type="EMBL" id="KAJ5246520.1"/>
    </source>
</evidence>
<name>A0A9W9TWU3_9EURO</name>
<reference evidence="1" key="2">
    <citation type="journal article" date="2023" name="IMA Fungus">
        <title>Comparative genomic study of the Penicillium genus elucidates a diverse pangenome and 15 lateral gene transfer events.</title>
        <authorList>
            <person name="Petersen C."/>
            <person name="Sorensen T."/>
            <person name="Nielsen M.R."/>
            <person name="Sondergaard T.E."/>
            <person name="Sorensen J.L."/>
            <person name="Fitzpatrick D.A."/>
            <person name="Frisvad J.C."/>
            <person name="Nielsen K.L."/>
        </authorList>
    </citation>
    <scope>NUCLEOTIDE SEQUENCE</scope>
    <source>
        <strain evidence="1">IBT 19713</strain>
    </source>
</reference>
<reference evidence="1" key="1">
    <citation type="submission" date="2022-11" db="EMBL/GenBank/DDBJ databases">
        <authorList>
            <person name="Petersen C."/>
        </authorList>
    </citation>
    <scope>NUCLEOTIDE SEQUENCE</scope>
    <source>
        <strain evidence="1">IBT 19713</strain>
    </source>
</reference>
<comment type="caution">
    <text evidence="1">The sequence shown here is derived from an EMBL/GenBank/DDBJ whole genome shotgun (WGS) entry which is preliminary data.</text>
</comment>
<dbReference type="AlphaFoldDB" id="A0A9W9TWU3"/>
<proteinExistence type="predicted"/>
<organism evidence="1 2">
    <name type="scientific">Penicillium chermesinum</name>
    <dbReference type="NCBI Taxonomy" id="63820"/>
    <lineage>
        <taxon>Eukaryota</taxon>
        <taxon>Fungi</taxon>
        <taxon>Dikarya</taxon>
        <taxon>Ascomycota</taxon>
        <taxon>Pezizomycotina</taxon>
        <taxon>Eurotiomycetes</taxon>
        <taxon>Eurotiomycetidae</taxon>
        <taxon>Eurotiales</taxon>
        <taxon>Aspergillaceae</taxon>
        <taxon>Penicillium</taxon>
    </lineage>
</organism>
<dbReference type="Proteomes" id="UP001150941">
    <property type="component" value="Unassembled WGS sequence"/>
</dbReference>
<sequence length="97" mass="10961">MAKRGAQDLNRPVKRRWSPGYNFRVRKGFIIVFDLCGVMNLAQEQGRATVLSSLWSVRLDHVEFPGPCSSQRLRSVKALISGTGQDPDVMMSRPRTK</sequence>
<evidence type="ECO:0000313" key="2">
    <source>
        <dbReference type="Proteomes" id="UP001150941"/>
    </source>
</evidence>
<dbReference type="GeneID" id="83198103"/>
<accession>A0A9W9TWU3</accession>
<dbReference type="RefSeq" id="XP_058333941.1">
    <property type="nucleotide sequence ID" value="XM_058470800.1"/>
</dbReference>
<keyword evidence="2" id="KW-1185">Reference proteome</keyword>
<protein>
    <submittedName>
        <fullName evidence="1">Uncharacterized protein</fullName>
    </submittedName>
</protein>
<gene>
    <name evidence="1" type="ORF">N7468_001503</name>
</gene>
<dbReference type="EMBL" id="JAPQKS010000002">
    <property type="protein sequence ID" value="KAJ5246520.1"/>
    <property type="molecule type" value="Genomic_DNA"/>
</dbReference>